<feature type="transmembrane region" description="Helical" evidence="10">
    <location>
        <begin position="301"/>
        <end position="321"/>
    </location>
</feature>
<evidence type="ECO:0000256" key="9">
    <source>
        <dbReference type="SAM" id="Coils"/>
    </source>
</evidence>
<dbReference type="Gene3D" id="6.10.340.10">
    <property type="match status" value="1"/>
</dbReference>
<dbReference type="Gene3D" id="1.20.1440.210">
    <property type="match status" value="1"/>
</dbReference>
<dbReference type="SMART" id="SM00283">
    <property type="entry name" value="MA"/>
    <property type="match status" value="1"/>
</dbReference>
<reference evidence="14 15" key="1">
    <citation type="submission" date="2016-10" db="EMBL/GenBank/DDBJ databases">
        <authorList>
            <person name="de Groot N.N."/>
        </authorList>
    </citation>
    <scope>NUCLEOTIDE SEQUENCE [LARGE SCALE GENOMIC DNA]</scope>
    <source>
        <strain evidence="14 15">LMG 25475</strain>
    </source>
</reference>
<protein>
    <submittedName>
        <fullName evidence="14">Methyl-accepting chemotaxis protein</fullName>
    </submittedName>
</protein>
<dbReference type="PANTHER" id="PTHR32089">
    <property type="entry name" value="METHYL-ACCEPTING CHEMOTAXIS PROTEIN MCPB"/>
    <property type="match status" value="1"/>
</dbReference>
<dbReference type="OrthoDB" id="7028502at2"/>
<evidence type="ECO:0000313" key="15">
    <source>
        <dbReference type="Proteomes" id="UP000243378"/>
    </source>
</evidence>
<sequence>MSYLRSLASLATAVKLSLGFGLVLSLTLVVAASGLYALQRVGAGFSALEQFSQINEQVAQMRRTEQAFILTAQADHVERLHEQAAAIRAQVGHLREQAPGHKSDALQQVDENIAEYVQTFDRYVEQSDNKSLALDAAKWLVVGAANSLDLLKEGLAEDGVYALQESQGRAGGEAVIQAGKIGKVHVLLLQALEQARVLLELSRTSGEAPQTGIQEALDAQALAIELRDELRDPGYSSVLGEVVGNIDSFNQRLQEYTGLLQQQQQEYALLAERAEQVVALVTQAHAAQQGALHEQLGASTWLILIAAAAALLVGLLATWLITRAIVRPLKQVTGIAQRIASGDLGVEIEVRRSDEIGQLLEAMQGMSRDLRSMVGRLQAGVSQLSTSAQSLSSVADRAREGVTVQKQETDQMATAITQMAATVHEVAQNAEQAAASAALADSRVVLGGQVVRGTLQRIEQLVAAMSVTRQGIEQLSLDTRHIDSVLEVIKSVAQQTNLLALNAAIEAARAGEQGRGFAVVADEVRALAKRTQQSTEEIDGLLGVLRAGANRSVTDMHQSDALVEQVVRDASQTQEALTGIASAVAVIHGMNQQIAAAAEQQSAVAEEINRSVTSIRDIGEQSAVAMQKNTSSSQQLAALSVELQGMAAQFRL</sequence>
<dbReference type="InterPro" id="IPR032255">
    <property type="entry name" value="HBM"/>
</dbReference>
<dbReference type="PROSITE" id="PS50885">
    <property type="entry name" value="HAMP"/>
    <property type="match status" value="1"/>
</dbReference>
<dbReference type="PANTHER" id="PTHR32089:SF120">
    <property type="entry name" value="METHYL-ACCEPTING CHEMOTAXIS PROTEIN TLPQ"/>
    <property type="match status" value="1"/>
</dbReference>
<proteinExistence type="inferred from homology"/>
<evidence type="ECO:0000256" key="2">
    <source>
        <dbReference type="ARBA" id="ARBA00022500"/>
    </source>
</evidence>
<dbReference type="SUPFAM" id="SSF58104">
    <property type="entry name" value="Methyl-accepting chemotaxis protein (MCP) signaling domain"/>
    <property type="match status" value="1"/>
</dbReference>
<dbReference type="PROSITE" id="PS51753">
    <property type="entry name" value="HBM"/>
    <property type="match status" value="1"/>
</dbReference>
<dbReference type="EMBL" id="FNBM01000007">
    <property type="protein sequence ID" value="SDG11525.1"/>
    <property type="molecule type" value="Genomic_DNA"/>
</dbReference>
<dbReference type="PROSITE" id="PS50111">
    <property type="entry name" value="CHEMOTAXIS_TRANSDUC_2"/>
    <property type="match status" value="1"/>
</dbReference>
<dbReference type="InterPro" id="IPR003660">
    <property type="entry name" value="HAMP_dom"/>
</dbReference>
<dbReference type="Gene3D" id="1.10.287.950">
    <property type="entry name" value="Methyl-accepting chemotaxis protein"/>
    <property type="match status" value="1"/>
</dbReference>
<organism evidence="14 15">
    <name type="scientific">Phytopseudomonas seleniipraecipitans</name>
    <dbReference type="NCBI Taxonomy" id="640205"/>
    <lineage>
        <taxon>Bacteria</taxon>
        <taxon>Pseudomonadati</taxon>
        <taxon>Pseudomonadota</taxon>
        <taxon>Gammaproteobacteria</taxon>
        <taxon>Pseudomonadales</taxon>
        <taxon>Pseudomonadaceae</taxon>
        <taxon>Phytopseudomonas</taxon>
    </lineage>
</organism>
<comment type="similarity">
    <text evidence="7">Belongs to the methyl-accepting chemotaxis (MCP) protein family.</text>
</comment>
<keyword evidence="6 8" id="KW-0807">Transducer</keyword>
<accession>A0A1G7RLG4</accession>
<gene>
    <name evidence="14" type="ORF">SAMN05216381_3177</name>
</gene>
<evidence type="ECO:0000256" key="6">
    <source>
        <dbReference type="ARBA" id="ARBA00023224"/>
    </source>
</evidence>
<feature type="domain" description="HAMP" evidence="12">
    <location>
        <begin position="323"/>
        <end position="375"/>
    </location>
</feature>
<evidence type="ECO:0000256" key="5">
    <source>
        <dbReference type="ARBA" id="ARBA00023136"/>
    </source>
</evidence>
<dbReference type="Pfam" id="PF00015">
    <property type="entry name" value="MCPsignal"/>
    <property type="match status" value="1"/>
</dbReference>
<keyword evidence="2" id="KW-0145">Chemotaxis</keyword>
<dbReference type="SMART" id="SM01358">
    <property type="entry name" value="HBM"/>
    <property type="match status" value="1"/>
</dbReference>
<evidence type="ECO:0000256" key="1">
    <source>
        <dbReference type="ARBA" id="ARBA00004141"/>
    </source>
</evidence>
<feature type="domain" description="Methyl-accepting transducer" evidence="11">
    <location>
        <begin position="380"/>
        <end position="616"/>
    </location>
</feature>
<dbReference type="STRING" id="640205.SAMN05216381_3177"/>
<dbReference type="InterPro" id="IPR004089">
    <property type="entry name" value="MCPsignal_dom"/>
</dbReference>
<evidence type="ECO:0000259" key="11">
    <source>
        <dbReference type="PROSITE" id="PS50111"/>
    </source>
</evidence>
<evidence type="ECO:0000256" key="10">
    <source>
        <dbReference type="SAM" id="Phobius"/>
    </source>
</evidence>
<keyword evidence="9" id="KW-0175">Coiled coil</keyword>
<dbReference type="SMART" id="SM00304">
    <property type="entry name" value="HAMP"/>
    <property type="match status" value="2"/>
</dbReference>
<feature type="domain" description="HBM" evidence="13">
    <location>
        <begin position="43"/>
        <end position="296"/>
    </location>
</feature>
<keyword evidence="5 10" id="KW-0472">Membrane</keyword>
<dbReference type="FunFam" id="1.10.287.950:FF:000001">
    <property type="entry name" value="Methyl-accepting chemotaxis sensory transducer"/>
    <property type="match status" value="1"/>
</dbReference>
<dbReference type="AlphaFoldDB" id="A0A1G7RLG4"/>
<dbReference type="CDD" id="cd06225">
    <property type="entry name" value="HAMP"/>
    <property type="match status" value="1"/>
</dbReference>
<evidence type="ECO:0000259" key="13">
    <source>
        <dbReference type="PROSITE" id="PS51753"/>
    </source>
</evidence>
<dbReference type="GO" id="GO:0007165">
    <property type="term" value="P:signal transduction"/>
    <property type="evidence" value="ECO:0007669"/>
    <property type="project" value="UniProtKB-KW"/>
</dbReference>
<name>A0A1G7RLG4_9GAMM</name>
<evidence type="ECO:0000256" key="8">
    <source>
        <dbReference type="PROSITE-ProRule" id="PRU00284"/>
    </source>
</evidence>
<dbReference type="Proteomes" id="UP000243378">
    <property type="component" value="Unassembled WGS sequence"/>
</dbReference>
<evidence type="ECO:0000256" key="4">
    <source>
        <dbReference type="ARBA" id="ARBA00022989"/>
    </source>
</evidence>
<keyword evidence="4 10" id="KW-1133">Transmembrane helix</keyword>
<evidence type="ECO:0000256" key="7">
    <source>
        <dbReference type="ARBA" id="ARBA00029447"/>
    </source>
</evidence>
<dbReference type="GO" id="GO:0016020">
    <property type="term" value="C:membrane"/>
    <property type="evidence" value="ECO:0007669"/>
    <property type="project" value="UniProtKB-SubCell"/>
</dbReference>
<comment type="subcellular location">
    <subcellularLocation>
        <location evidence="1">Membrane</location>
        <topology evidence="1">Multi-pass membrane protein</topology>
    </subcellularLocation>
</comment>
<dbReference type="Pfam" id="PF00672">
    <property type="entry name" value="HAMP"/>
    <property type="match status" value="1"/>
</dbReference>
<evidence type="ECO:0000313" key="14">
    <source>
        <dbReference type="EMBL" id="SDG11525.1"/>
    </source>
</evidence>
<evidence type="ECO:0000259" key="12">
    <source>
        <dbReference type="PROSITE" id="PS50885"/>
    </source>
</evidence>
<evidence type="ECO:0000256" key="3">
    <source>
        <dbReference type="ARBA" id="ARBA00022692"/>
    </source>
</evidence>
<dbReference type="GO" id="GO:0006935">
    <property type="term" value="P:chemotaxis"/>
    <property type="evidence" value="ECO:0007669"/>
    <property type="project" value="UniProtKB-KW"/>
</dbReference>
<feature type="coiled-coil region" evidence="9">
    <location>
        <begin position="246"/>
        <end position="280"/>
    </location>
</feature>
<keyword evidence="3 10" id="KW-0812">Transmembrane</keyword>